<dbReference type="InterPro" id="IPR053714">
    <property type="entry name" value="Iso_Racemase_Enz_sf"/>
</dbReference>
<dbReference type="InterPro" id="IPR026286">
    <property type="entry name" value="MaiA/AMDase"/>
</dbReference>
<accession>A0ABU8XKR3</accession>
<dbReference type="Gene3D" id="3.40.50.12500">
    <property type="match status" value="1"/>
</dbReference>
<dbReference type="PANTHER" id="PTHR40267:SF1">
    <property type="entry name" value="BLR3294 PROTEIN"/>
    <property type="match status" value="1"/>
</dbReference>
<evidence type="ECO:0000313" key="1">
    <source>
        <dbReference type="EMBL" id="MEK0081800.1"/>
    </source>
</evidence>
<dbReference type="PANTHER" id="PTHR40267">
    <property type="entry name" value="BLR3294 PROTEIN"/>
    <property type="match status" value="1"/>
</dbReference>
<dbReference type="Proteomes" id="UP001375743">
    <property type="component" value="Unassembled WGS sequence"/>
</dbReference>
<proteinExistence type="predicted"/>
<dbReference type="EMBL" id="JBBLZC010000001">
    <property type="protein sequence ID" value="MEK0081800.1"/>
    <property type="molecule type" value="Genomic_DNA"/>
</dbReference>
<organism evidence="1 2">
    <name type="scientific">Benzoatithermus flavus</name>
    <dbReference type="NCBI Taxonomy" id="3108223"/>
    <lineage>
        <taxon>Bacteria</taxon>
        <taxon>Pseudomonadati</taxon>
        <taxon>Pseudomonadota</taxon>
        <taxon>Alphaproteobacteria</taxon>
        <taxon>Geminicoccales</taxon>
        <taxon>Geminicoccaceae</taxon>
        <taxon>Benzoatithermus</taxon>
    </lineage>
</organism>
<sequence>MTRRTLLGMLTPSSNTILEPVSSAMVAALPDVSVHFGRFRVTEISLDQAALGQFAYEPMLEAASLLADARVQAICWNGTSASWLGLDQDRALCAAITERTGIEATSSVLALVEIFRLTGVERFGLVTPYLDEIQERIVPNFRKEGFACVAERHLGDRGNFSFSEVSAATLTAMVREVAGAKPQAITILCTNLKGAPLVERLEQEIGIPIYDSVATALWSSLRLAGADPRRVQGWGRLFREVA</sequence>
<gene>
    <name evidence="1" type="ORF">U1T56_01445</name>
</gene>
<dbReference type="PIRSF" id="PIRSF015736">
    <property type="entry name" value="MI"/>
    <property type="match status" value="1"/>
</dbReference>
<dbReference type="RefSeq" id="WP_418157643.1">
    <property type="nucleotide sequence ID" value="NZ_JBBLZC010000001.1"/>
</dbReference>
<protein>
    <submittedName>
        <fullName evidence="1">Aspartate/glutamate racemase family protein</fullName>
    </submittedName>
</protein>
<dbReference type="Pfam" id="PF17645">
    <property type="entry name" value="Amdase"/>
    <property type="match status" value="1"/>
</dbReference>
<evidence type="ECO:0000313" key="2">
    <source>
        <dbReference type="Proteomes" id="UP001375743"/>
    </source>
</evidence>
<reference evidence="1 2" key="1">
    <citation type="submission" date="2024-01" db="EMBL/GenBank/DDBJ databases">
        <title>Multi-omics insights into the function and evolution of sodium benzoate biodegradation pathways in Benzoatithermus flavus gen. nov., sp. nov. from hot spring.</title>
        <authorList>
            <person name="Hu C.-J."/>
            <person name="Li W.-J."/>
        </authorList>
    </citation>
    <scope>NUCLEOTIDE SEQUENCE [LARGE SCALE GENOMIC DNA]</scope>
    <source>
        <strain evidence="1 2">SYSU G07066</strain>
    </source>
</reference>
<keyword evidence="2" id="KW-1185">Reference proteome</keyword>
<name>A0ABU8XKR3_9PROT</name>
<comment type="caution">
    <text evidence="1">The sequence shown here is derived from an EMBL/GenBank/DDBJ whole genome shotgun (WGS) entry which is preliminary data.</text>
</comment>